<dbReference type="FunFam" id="3.40.50.300:FF:000059">
    <property type="entry name" value="ABC transporter G family member 40"/>
    <property type="match status" value="1"/>
</dbReference>
<feature type="transmembrane region" description="Helical" evidence="11">
    <location>
        <begin position="748"/>
        <end position="774"/>
    </location>
</feature>
<dbReference type="SMART" id="SM00382">
    <property type="entry name" value="AAA"/>
    <property type="match status" value="2"/>
</dbReference>
<evidence type="ECO:0000256" key="4">
    <source>
        <dbReference type="ARBA" id="ARBA00022692"/>
    </source>
</evidence>
<comment type="subcellular location">
    <subcellularLocation>
        <location evidence="1">Membrane</location>
        <topology evidence="1">Multi-pass membrane protein</topology>
    </subcellularLocation>
</comment>
<proteinExistence type="inferred from homology"/>
<feature type="transmembrane region" description="Helical" evidence="11">
    <location>
        <begin position="639"/>
        <end position="658"/>
    </location>
</feature>
<dbReference type="PANTHER" id="PTHR48040">
    <property type="entry name" value="PLEIOTROPIC DRUG RESISTANCE PROTEIN 1-LIKE ISOFORM X1"/>
    <property type="match status" value="1"/>
</dbReference>
<dbReference type="Proteomes" id="UP001085076">
    <property type="component" value="Miscellaneous, Linkage group lg01"/>
</dbReference>
<feature type="transmembrane region" description="Helical" evidence="11">
    <location>
        <begin position="1399"/>
        <end position="1421"/>
    </location>
</feature>
<feature type="transmembrane region" description="Helical" evidence="11">
    <location>
        <begin position="1263"/>
        <end position="1283"/>
    </location>
</feature>
<evidence type="ECO:0000256" key="2">
    <source>
        <dbReference type="ARBA" id="ARBA00006012"/>
    </source>
</evidence>
<name>A0A9D5D3V3_9LILI</name>
<feature type="domain" description="ABC transporter" evidence="12">
    <location>
        <begin position="152"/>
        <end position="425"/>
    </location>
</feature>
<evidence type="ECO:0000256" key="7">
    <source>
        <dbReference type="ARBA" id="ARBA00022840"/>
    </source>
</evidence>
<feature type="transmembrane region" description="Helical" evidence="11">
    <location>
        <begin position="1320"/>
        <end position="1340"/>
    </location>
</feature>
<dbReference type="Pfam" id="PF19055">
    <property type="entry name" value="ABC2_membrane_7"/>
    <property type="match status" value="1"/>
</dbReference>
<dbReference type="EMBL" id="JAGGNH010000001">
    <property type="protein sequence ID" value="KAJ0984114.1"/>
    <property type="molecule type" value="Genomic_DNA"/>
</dbReference>
<reference evidence="13" key="2">
    <citation type="journal article" date="2022" name="Hortic Res">
        <title>The genome of Dioscorea zingiberensis sheds light on the biosynthesis, origin and evolution of the medicinally important diosgenin saponins.</title>
        <authorList>
            <person name="Li Y."/>
            <person name="Tan C."/>
            <person name="Li Z."/>
            <person name="Guo J."/>
            <person name="Li S."/>
            <person name="Chen X."/>
            <person name="Wang C."/>
            <person name="Dai X."/>
            <person name="Yang H."/>
            <person name="Song W."/>
            <person name="Hou L."/>
            <person name="Xu J."/>
            <person name="Tong Z."/>
            <person name="Xu A."/>
            <person name="Yuan X."/>
            <person name="Wang W."/>
            <person name="Yang Q."/>
            <person name="Chen L."/>
            <person name="Sun Z."/>
            <person name="Wang K."/>
            <person name="Pan B."/>
            <person name="Chen J."/>
            <person name="Bao Y."/>
            <person name="Liu F."/>
            <person name="Qi X."/>
            <person name="Gang D.R."/>
            <person name="Wen J."/>
            <person name="Li J."/>
        </authorList>
    </citation>
    <scope>NUCLEOTIDE SEQUENCE</scope>
    <source>
        <strain evidence="13">Dzin_1.0</strain>
    </source>
</reference>
<evidence type="ECO:0000313" key="14">
    <source>
        <dbReference type="Proteomes" id="UP001085076"/>
    </source>
</evidence>
<feature type="domain" description="ABC transporter" evidence="12">
    <location>
        <begin position="840"/>
        <end position="1092"/>
    </location>
</feature>
<keyword evidence="3" id="KW-0813">Transport</keyword>
<dbReference type="CDD" id="cd03233">
    <property type="entry name" value="ABCG_PDR_domain1"/>
    <property type="match status" value="1"/>
</dbReference>
<dbReference type="Pfam" id="PF01061">
    <property type="entry name" value="ABC2_membrane"/>
    <property type="match status" value="2"/>
</dbReference>
<dbReference type="OrthoDB" id="66620at2759"/>
<dbReference type="Gene3D" id="3.40.50.300">
    <property type="entry name" value="P-loop containing nucleotide triphosphate hydrolases"/>
    <property type="match status" value="2"/>
</dbReference>
<evidence type="ECO:0000256" key="1">
    <source>
        <dbReference type="ARBA" id="ARBA00004141"/>
    </source>
</evidence>
<keyword evidence="14" id="KW-1185">Reference proteome</keyword>
<feature type="transmembrane region" description="Helical" evidence="11">
    <location>
        <begin position="1177"/>
        <end position="1195"/>
    </location>
</feature>
<dbReference type="InterPro" id="IPR013581">
    <property type="entry name" value="PDR_assoc"/>
</dbReference>
<comment type="caution">
    <text evidence="13">The sequence shown here is derived from an EMBL/GenBank/DDBJ whole genome shotgun (WGS) entry which is preliminary data.</text>
</comment>
<feature type="transmembrane region" description="Helical" evidence="11">
    <location>
        <begin position="1207"/>
        <end position="1223"/>
    </location>
</feature>
<feature type="transmembrane region" description="Helical" evidence="11">
    <location>
        <begin position="664"/>
        <end position="686"/>
    </location>
</feature>
<evidence type="ECO:0000313" key="13">
    <source>
        <dbReference type="EMBL" id="KAJ0984114.1"/>
    </source>
</evidence>
<keyword evidence="4 11" id="KW-0812">Transmembrane</keyword>
<dbReference type="InterPro" id="IPR029481">
    <property type="entry name" value="ABC_trans_N"/>
</dbReference>
<dbReference type="CDD" id="cd03232">
    <property type="entry name" value="ABCG_PDR_domain2"/>
    <property type="match status" value="1"/>
</dbReference>
<evidence type="ECO:0000259" key="12">
    <source>
        <dbReference type="PROSITE" id="PS50893"/>
    </source>
</evidence>
<evidence type="ECO:0000256" key="5">
    <source>
        <dbReference type="ARBA" id="ARBA00022737"/>
    </source>
</evidence>
<dbReference type="GO" id="GO:0005524">
    <property type="term" value="F:ATP binding"/>
    <property type="evidence" value="ECO:0007669"/>
    <property type="project" value="UniProtKB-KW"/>
</dbReference>
<feature type="transmembrane region" description="Helical" evidence="11">
    <location>
        <begin position="1347"/>
        <end position="1366"/>
    </location>
</feature>
<comment type="similarity">
    <text evidence="2">Belongs to the ABC transporter superfamily. ABCG family. PDR (TC 3.A.1.205) subfamily.</text>
</comment>
<dbReference type="GO" id="GO:0016887">
    <property type="term" value="F:ATP hydrolysis activity"/>
    <property type="evidence" value="ECO:0007669"/>
    <property type="project" value="InterPro"/>
</dbReference>
<dbReference type="GO" id="GO:0140359">
    <property type="term" value="F:ABC-type transporter activity"/>
    <property type="evidence" value="ECO:0007669"/>
    <property type="project" value="InterPro"/>
</dbReference>
<evidence type="ECO:0000256" key="8">
    <source>
        <dbReference type="ARBA" id="ARBA00022989"/>
    </source>
</evidence>
<dbReference type="SUPFAM" id="SSF52540">
    <property type="entry name" value="P-loop containing nucleoside triphosphate hydrolases"/>
    <property type="match status" value="2"/>
</dbReference>
<organism evidence="13 14">
    <name type="scientific">Dioscorea zingiberensis</name>
    <dbReference type="NCBI Taxonomy" id="325984"/>
    <lineage>
        <taxon>Eukaryota</taxon>
        <taxon>Viridiplantae</taxon>
        <taxon>Streptophyta</taxon>
        <taxon>Embryophyta</taxon>
        <taxon>Tracheophyta</taxon>
        <taxon>Spermatophyta</taxon>
        <taxon>Magnoliopsida</taxon>
        <taxon>Liliopsida</taxon>
        <taxon>Dioscoreales</taxon>
        <taxon>Dioscoreaceae</taxon>
        <taxon>Dioscorea</taxon>
    </lineage>
</organism>
<sequence length="1431" mass="160319">MAAPNGSEIFDINVEEGVDGPFGQSSNAEGVQEDEKELLWAAIERLPSHKRLNYAIVRRNSINDAVGPQTVDVTKLDRQGRELLVRKALATNEHDNYNLLYGIKQRFDRVGLALPKVEVRFQGLTVSANVHVGRRALPTLPNFVFNSVERLLTSLRVLHPQKHSLTILDNVSGAVKPGRMTLLLGPPGSGKTTLLLALSGKLDSNLKVSGQVRYNGRGLDEFYVHRTSAYISQTDNHIGELTVRETLDFAARCQGARSNFADLASLARLEKEKKIYPNPEIDAFMKATSVEGRKHSLITEYILNVLGLDTCADTKVGSDMVRGVSGGQKKRVTTGEMIVGPRKTLFMDEISTGLDSATTYQIVRCMRNFVHQMEATMLISLLQPAPETFDLFDDLILLSEGHIIYQGPCERALEFFESLGFSLPPRKGLADFLQEVTSKKDQAQYWSNQSKPRAFLPASKIAEEFRHSKFGKSIESDLSVPIDETKFLPTALARTKFAISKWHLVQACFSREVLLISRHRFLYIFRTCQVAFIGIITCTVFLRTRIHPVDEINGNLYLACLFFGLVHMMFNGFTELSITISRLPVFYKQRDSYFHPAWAFTIPSWILRIPYSIVEAVVWSIVVYYSVGFAPGVGRFFRFMLLLFSIHQMALGLFRMMAGFARDMIVANTFGSAALLAIFLLGGFIVPRDMIKPLWIWAFWVSPLTYGQNAISVNEFSATRWMVRSELGNNSIGNNVLHAHGLPTSKHWYWLGVGVLLSYSILFNILFSFALAYLKPLGKAQAVIPSDIMESTADEAGAQGPPTKHSGHVSTENLEPHQRNTVKEDKPKRGMILPFQPLTMTFHNVSYFVDMPKEMKVQGAPEKRLQLLSGVSGIFRPGILTALVGSSGAGKTTLMDVLAGRKTGGYIEGEIRISGHPKEQSTFTRVSGYVEQNDIHSPQVTVEESLWFSSSLRLPKEISKENRREFIEEVMALVELDTLRHALVGMPGTTGLSTEQRKRLTIAVELVANPSIIFMDEPTSGLDARAAAIVMRTVRNTVDTGRTVVCTIHQPSIDIFEAFDELLLMKRGGRVIYGGLLGVNSQGIDGVPPIPSGYNPATWMLEISTQASEERLGQDFATLYKNSHQFREVENLIQQASMPSTEPLKFSSKHSQDSLTQFRICYWKQNLIYWRSPKYNVVRLFFTTFAALILGSVFWKVGMKRETTKDLFVVMGALYSACLFLGVNNASSIQPVISIERSVYYREKATGMYSPFPYAAAQGLVELPYIAAQTILYGVITYFMISYERTLGKFLLYLVFMFLTFTYFTFYGMMAIGLTSTQHHAAVVSSACYSLWNLLSGFLIPKPNIPVWWLWFYYICPVAWTLRGIITSQLGDVESRLVGPGFDGTVKEYLEVKLGFDSGMTGVCVVVLIGFALLFFSIYAMSIRLINHQKR</sequence>
<evidence type="ECO:0000256" key="10">
    <source>
        <dbReference type="SAM" id="MobiDB-lite"/>
    </source>
</evidence>
<dbReference type="PANTHER" id="PTHR48040:SF13">
    <property type="entry name" value="ABC TRANSPORTER G FAMILY MEMBER 31"/>
    <property type="match status" value="1"/>
</dbReference>
<feature type="compositionally biased region" description="Basic and acidic residues" evidence="10">
    <location>
        <begin position="814"/>
        <end position="824"/>
    </location>
</feature>
<evidence type="ECO:0000256" key="11">
    <source>
        <dbReference type="SAM" id="Phobius"/>
    </source>
</evidence>
<reference evidence="13" key="1">
    <citation type="submission" date="2021-03" db="EMBL/GenBank/DDBJ databases">
        <authorList>
            <person name="Li Z."/>
            <person name="Yang C."/>
        </authorList>
    </citation>
    <scope>NUCLEOTIDE SEQUENCE</scope>
    <source>
        <strain evidence="13">Dzin_1.0</strain>
        <tissue evidence="13">Leaf</tissue>
    </source>
</reference>
<dbReference type="InterPro" id="IPR043926">
    <property type="entry name" value="ABCG_dom"/>
</dbReference>
<feature type="transmembrane region" description="Helical" evidence="11">
    <location>
        <begin position="554"/>
        <end position="573"/>
    </location>
</feature>
<feature type="transmembrane region" description="Helical" evidence="11">
    <location>
        <begin position="605"/>
        <end position="627"/>
    </location>
</feature>
<dbReference type="InterPro" id="IPR034001">
    <property type="entry name" value="ABCG_PDR_1"/>
</dbReference>
<dbReference type="InterPro" id="IPR003593">
    <property type="entry name" value="AAA+_ATPase"/>
</dbReference>
<evidence type="ECO:0000256" key="3">
    <source>
        <dbReference type="ARBA" id="ARBA00022448"/>
    </source>
</evidence>
<dbReference type="Pfam" id="PF14510">
    <property type="entry name" value="ABC_trans_N"/>
    <property type="match status" value="1"/>
</dbReference>
<feature type="region of interest" description="Disordered" evidence="10">
    <location>
        <begin position="793"/>
        <end position="824"/>
    </location>
</feature>
<keyword evidence="8 11" id="KW-1133">Transmembrane helix</keyword>
<dbReference type="GO" id="GO:0016020">
    <property type="term" value="C:membrane"/>
    <property type="evidence" value="ECO:0007669"/>
    <property type="project" value="UniProtKB-SubCell"/>
</dbReference>
<dbReference type="Pfam" id="PF08370">
    <property type="entry name" value="PDR_assoc"/>
    <property type="match status" value="1"/>
</dbReference>
<dbReference type="InterPro" id="IPR027417">
    <property type="entry name" value="P-loop_NTPase"/>
</dbReference>
<protein>
    <recommendedName>
        <fullName evidence="12">ABC transporter domain-containing protein</fullName>
    </recommendedName>
</protein>
<evidence type="ECO:0000256" key="9">
    <source>
        <dbReference type="ARBA" id="ARBA00023136"/>
    </source>
</evidence>
<dbReference type="InterPro" id="IPR003439">
    <property type="entry name" value="ABC_transporter-like_ATP-bd"/>
</dbReference>
<dbReference type="PROSITE" id="PS50893">
    <property type="entry name" value="ABC_TRANSPORTER_2"/>
    <property type="match status" value="2"/>
</dbReference>
<keyword evidence="7" id="KW-0067">ATP-binding</keyword>
<dbReference type="InterPro" id="IPR034003">
    <property type="entry name" value="ABCG_PDR_2"/>
</dbReference>
<evidence type="ECO:0000256" key="6">
    <source>
        <dbReference type="ARBA" id="ARBA00022741"/>
    </source>
</evidence>
<accession>A0A9D5D3V3</accession>
<keyword evidence="9 11" id="KW-0472">Membrane</keyword>
<keyword evidence="5" id="KW-0677">Repeat</keyword>
<feature type="transmembrane region" description="Helical" evidence="11">
    <location>
        <begin position="1290"/>
        <end position="1314"/>
    </location>
</feature>
<keyword evidence="6" id="KW-0547">Nucleotide-binding</keyword>
<gene>
    <name evidence="13" type="ORF">J5N97_002470</name>
</gene>
<dbReference type="FunFam" id="3.40.50.300:FF:000179">
    <property type="entry name" value="ABC transporter G family member 34"/>
    <property type="match status" value="1"/>
</dbReference>
<dbReference type="InterPro" id="IPR013525">
    <property type="entry name" value="ABC2_TM"/>
</dbReference>
<feature type="transmembrane region" description="Helical" evidence="11">
    <location>
        <begin position="521"/>
        <end position="542"/>
    </location>
</feature>
<dbReference type="Pfam" id="PF00005">
    <property type="entry name" value="ABC_tran"/>
    <property type="match status" value="2"/>
</dbReference>